<reference evidence="2" key="1">
    <citation type="submission" date="2014-12" db="EMBL/GenBank/DDBJ databases">
        <title>Insight into the proteome of Arion vulgaris.</title>
        <authorList>
            <person name="Aradska J."/>
            <person name="Bulat T."/>
            <person name="Smidak R."/>
            <person name="Sarate P."/>
            <person name="Gangsoo J."/>
            <person name="Sialana F."/>
            <person name="Bilban M."/>
            <person name="Lubec G."/>
        </authorList>
    </citation>
    <scope>NUCLEOTIDE SEQUENCE</scope>
    <source>
        <tissue evidence="2">Skin</tissue>
    </source>
</reference>
<dbReference type="EMBL" id="HACG01031227">
    <property type="protein sequence ID" value="CEK78092.1"/>
    <property type="molecule type" value="Transcribed_RNA"/>
</dbReference>
<evidence type="ECO:0000256" key="1">
    <source>
        <dbReference type="SAM" id="MobiDB-lite"/>
    </source>
</evidence>
<proteinExistence type="predicted"/>
<feature type="region of interest" description="Disordered" evidence="1">
    <location>
        <begin position="1"/>
        <end position="32"/>
    </location>
</feature>
<evidence type="ECO:0000313" key="2">
    <source>
        <dbReference type="EMBL" id="CEK78092.1"/>
    </source>
</evidence>
<feature type="compositionally biased region" description="Basic and acidic residues" evidence="1">
    <location>
        <begin position="1"/>
        <end position="14"/>
    </location>
</feature>
<organism evidence="2">
    <name type="scientific">Arion vulgaris</name>
    <dbReference type="NCBI Taxonomy" id="1028688"/>
    <lineage>
        <taxon>Eukaryota</taxon>
        <taxon>Metazoa</taxon>
        <taxon>Spiralia</taxon>
        <taxon>Lophotrochozoa</taxon>
        <taxon>Mollusca</taxon>
        <taxon>Gastropoda</taxon>
        <taxon>Heterobranchia</taxon>
        <taxon>Euthyneura</taxon>
        <taxon>Panpulmonata</taxon>
        <taxon>Eupulmonata</taxon>
        <taxon>Stylommatophora</taxon>
        <taxon>Helicina</taxon>
        <taxon>Arionoidea</taxon>
        <taxon>Arionidae</taxon>
        <taxon>Arion</taxon>
    </lineage>
</organism>
<protein>
    <submittedName>
        <fullName evidence="2">Uncharacterized protein</fullName>
    </submittedName>
</protein>
<sequence length="62" mass="7477">MDRTQTEEPPDSIKRHALRWNPQGNRGKGRSKNTWRWALEIDCKKMGRQWIDLEKIVLDRMV</sequence>
<accession>A0A0B7ABQ9</accession>
<dbReference type="AlphaFoldDB" id="A0A0B7ABQ9"/>
<gene>
    <name evidence="2" type="primary">ORF108248</name>
</gene>
<name>A0A0B7ABQ9_9EUPU</name>